<dbReference type="Proteomes" id="UP000199081">
    <property type="component" value="Unassembled WGS sequence"/>
</dbReference>
<feature type="signal peptide" evidence="2">
    <location>
        <begin position="1"/>
        <end position="20"/>
    </location>
</feature>
<keyword evidence="4" id="KW-1185">Reference proteome</keyword>
<evidence type="ECO:0000256" key="1">
    <source>
        <dbReference type="SAM" id="MobiDB-lite"/>
    </source>
</evidence>
<dbReference type="AlphaFoldDB" id="A0A1H7NX89"/>
<feature type="compositionally biased region" description="Acidic residues" evidence="1">
    <location>
        <begin position="27"/>
        <end position="86"/>
    </location>
</feature>
<name>A0A1H7NX89_9LACT</name>
<dbReference type="EMBL" id="FNZU01000016">
    <property type="protein sequence ID" value="SEL27919.1"/>
    <property type="molecule type" value="Genomic_DNA"/>
</dbReference>
<accession>A0A1H7NX89</accession>
<keyword evidence="2" id="KW-0732">Signal</keyword>
<feature type="region of interest" description="Disordered" evidence="1">
    <location>
        <begin position="27"/>
        <end position="91"/>
    </location>
</feature>
<organism evidence="3 4">
    <name type="scientific">Alkalibacterium pelagium</name>
    <dbReference type="NCBI Taxonomy" id="426702"/>
    <lineage>
        <taxon>Bacteria</taxon>
        <taxon>Bacillati</taxon>
        <taxon>Bacillota</taxon>
        <taxon>Bacilli</taxon>
        <taxon>Lactobacillales</taxon>
        <taxon>Carnobacteriaceae</taxon>
        <taxon>Alkalibacterium</taxon>
    </lineage>
</organism>
<proteinExistence type="predicted"/>
<dbReference type="RefSeq" id="WP_091482740.1">
    <property type="nucleotide sequence ID" value="NZ_BJYC01000019.1"/>
</dbReference>
<dbReference type="OrthoDB" id="9810636at2"/>
<feature type="chain" id="PRO_5038389531" evidence="2">
    <location>
        <begin position="21"/>
        <end position="179"/>
    </location>
</feature>
<protein>
    <submittedName>
        <fullName evidence="3">Zinc transport system substrate-binding protein</fullName>
    </submittedName>
</protein>
<reference evidence="4" key="1">
    <citation type="submission" date="2016-10" db="EMBL/GenBank/DDBJ databases">
        <authorList>
            <person name="Varghese N."/>
            <person name="Submissions S."/>
        </authorList>
    </citation>
    <scope>NUCLEOTIDE SEQUENCE [LARGE SCALE GENOMIC DNA]</scope>
    <source>
        <strain evidence="4">DSM 19183</strain>
    </source>
</reference>
<evidence type="ECO:0000256" key="2">
    <source>
        <dbReference type="SAM" id="SignalP"/>
    </source>
</evidence>
<dbReference type="STRING" id="426702.SAMN04488099_11632"/>
<sequence length="179" mass="20216">MLNKWVKLSGIALMSLYLAACDTADNEGVEENTTDVAEEEETEDELADEAETEEDSDEDTETEETADMDAQDEEEHDDHDEADAEVAELITIEGMADHYHTGELVELTAVMSEETDYDDWHWYSREDDADEWELISGQHSQDLIMEAPDATVDVRAVLYDDAHAPYAQSEPVELEVDNH</sequence>
<evidence type="ECO:0000313" key="4">
    <source>
        <dbReference type="Proteomes" id="UP000199081"/>
    </source>
</evidence>
<gene>
    <name evidence="3" type="ORF">SAMN04488099_11632</name>
</gene>
<evidence type="ECO:0000313" key="3">
    <source>
        <dbReference type="EMBL" id="SEL27919.1"/>
    </source>
</evidence>